<dbReference type="EMBL" id="ASPP01007297">
    <property type="protein sequence ID" value="ETO27385.1"/>
    <property type="molecule type" value="Genomic_DNA"/>
</dbReference>
<evidence type="ECO:0000256" key="1">
    <source>
        <dbReference type="SAM" id="MobiDB-lite"/>
    </source>
</evidence>
<sequence>MTTTLGNDRNETTLVGNALRWNQNARVVFSVCQRAHIPLIPVQVPNDVLERTATATSTTFHRQTEHESEHNDTKQKQEEDRNDTLIRLCKQYHMSTNLVQWTGYSEDQTRFMVDLVQCLQKRTRYIPLSTIQAWRRCGEHYLHTITIPAVTFGITGFISWKLLLATLAKSSSPVQQTPHFYKRVANATTSLKAKTMPKKKDPVASNHVPWMLWFVVFGVSTAAAYASYRRYVLMFFCFEEIYVCIKTKKQAENKKSRPTIDSSSIESENMTASSSGFRVPVRSIVFDGSFMTTSQAENEKKSDEKEFE</sequence>
<dbReference type="Proteomes" id="UP000023152">
    <property type="component" value="Unassembled WGS sequence"/>
</dbReference>
<evidence type="ECO:0000313" key="4">
    <source>
        <dbReference type="Proteomes" id="UP000023152"/>
    </source>
</evidence>
<keyword evidence="2" id="KW-1133">Transmembrane helix</keyword>
<protein>
    <submittedName>
        <fullName evidence="3">Uncharacterized protein</fullName>
    </submittedName>
</protein>
<gene>
    <name evidence="3" type="ORF">RFI_09747</name>
</gene>
<dbReference type="AlphaFoldDB" id="X6NMC4"/>
<feature type="transmembrane region" description="Helical" evidence="2">
    <location>
        <begin position="141"/>
        <end position="163"/>
    </location>
</feature>
<name>X6NMC4_RETFI</name>
<feature type="region of interest" description="Disordered" evidence="1">
    <location>
        <begin position="255"/>
        <end position="275"/>
    </location>
</feature>
<feature type="transmembrane region" description="Helical" evidence="2">
    <location>
        <begin position="210"/>
        <end position="228"/>
    </location>
</feature>
<feature type="compositionally biased region" description="Polar residues" evidence="1">
    <location>
        <begin position="259"/>
        <end position="275"/>
    </location>
</feature>
<organism evidence="3 4">
    <name type="scientific">Reticulomyxa filosa</name>
    <dbReference type="NCBI Taxonomy" id="46433"/>
    <lineage>
        <taxon>Eukaryota</taxon>
        <taxon>Sar</taxon>
        <taxon>Rhizaria</taxon>
        <taxon>Retaria</taxon>
        <taxon>Foraminifera</taxon>
        <taxon>Monothalamids</taxon>
        <taxon>Reticulomyxidae</taxon>
        <taxon>Reticulomyxa</taxon>
    </lineage>
</organism>
<keyword evidence="2" id="KW-0812">Transmembrane</keyword>
<proteinExistence type="predicted"/>
<keyword evidence="4" id="KW-1185">Reference proteome</keyword>
<evidence type="ECO:0000256" key="2">
    <source>
        <dbReference type="SAM" id="Phobius"/>
    </source>
</evidence>
<accession>X6NMC4</accession>
<feature type="compositionally biased region" description="Basic and acidic residues" evidence="1">
    <location>
        <begin position="62"/>
        <end position="80"/>
    </location>
</feature>
<feature type="region of interest" description="Disordered" evidence="1">
    <location>
        <begin position="57"/>
        <end position="80"/>
    </location>
</feature>
<reference evidence="3 4" key="1">
    <citation type="journal article" date="2013" name="Curr. Biol.">
        <title>The Genome of the Foraminiferan Reticulomyxa filosa.</title>
        <authorList>
            <person name="Glockner G."/>
            <person name="Hulsmann N."/>
            <person name="Schleicher M."/>
            <person name="Noegel A.A."/>
            <person name="Eichinger L."/>
            <person name="Gallinger C."/>
            <person name="Pawlowski J."/>
            <person name="Sierra R."/>
            <person name="Euteneuer U."/>
            <person name="Pillet L."/>
            <person name="Moustafa A."/>
            <person name="Platzer M."/>
            <person name="Groth M."/>
            <person name="Szafranski K."/>
            <person name="Schliwa M."/>
        </authorList>
    </citation>
    <scope>NUCLEOTIDE SEQUENCE [LARGE SCALE GENOMIC DNA]</scope>
</reference>
<comment type="caution">
    <text evidence="3">The sequence shown here is derived from an EMBL/GenBank/DDBJ whole genome shotgun (WGS) entry which is preliminary data.</text>
</comment>
<keyword evidence="2" id="KW-0472">Membrane</keyword>
<evidence type="ECO:0000313" key="3">
    <source>
        <dbReference type="EMBL" id="ETO27385.1"/>
    </source>
</evidence>